<organism evidence="1 4">
    <name type="scientific">Actinoallomurus iriomotensis</name>
    <dbReference type="NCBI Taxonomy" id="478107"/>
    <lineage>
        <taxon>Bacteria</taxon>
        <taxon>Bacillati</taxon>
        <taxon>Actinomycetota</taxon>
        <taxon>Actinomycetes</taxon>
        <taxon>Streptosporangiales</taxon>
        <taxon>Thermomonosporaceae</taxon>
        <taxon>Actinoallomurus</taxon>
    </lineage>
</organism>
<dbReference type="Proteomes" id="UP001165074">
    <property type="component" value="Unassembled WGS sequence"/>
</dbReference>
<keyword evidence="3" id="KW-1185">Reference proteome</keyword>
<sequence>MNELKSHTNDEHLALTLMTMWALSTGRVMPERPPWLLTEDELIDFWAE</sequence>
<gene>
    <name evidence="1" type="ORF">Airi01_073940</name>
    <name evidence="2" type="ORF">Airi02_036040</name>
</gene>
<reference evidence="2" key="2">
    <citation type="submission" date="2023-03" db="EMBL/GenBank/DDBJ databases">
        <title>Actinoallomurus iriomotensis NBRC 103684.</title>
        <authorList>
            <person name="Ichikawa N."/>
            <person name="Sato H."/>
            <person name="Tonouchi N."/>
        </authorList>
    </citation>
    <scope>NUCLEOTIDE SEQUENCE</scope>
    <source>
        <strain evidence="2">NBRC 103684</strain>
    </source>
</reference>
<dbReference type="EMBL" id="BSTK01000004">
    <property type="protein sequence ID" value="GLY85675.1"/>
    <property type="molecule type" value="Genomic_DNA"/>
</dbReference>
<dbReference type="RefSeq" id="WP_285572740.1">
    <property type="nucleotide sequence ID" value="NZ_BSTJ01000010.1"/>
</dbReference>
<reference evidence="1" key="1">
    <citation type="submission" date="2023-03" db="EMBL/GenBank/DDBJ databases">
        <title>Actinoallomurus iriomotensis NBRC 103681.</title>
        <authorList>
            <person name="Ichikawa N."/>
            <person name="Sato H."/>
            <person name="Tonouchi N."/>
        </authorList>
    </citation>
    <scope>NUCLEOTIDE SEQUENCE</scope>
    <source>
        <strain evidence="1">NBRC 103681</strain>
    </source>
</reference>
<accession>A0A9W6RS54</accession>
<evidence type="ECO:0000313" key="2">
    <source>
        <dbReference type="EMBL" id="GLY85675.1"/>
    </source>
</evidence>
<name>A0A9W6RS54_9ACTN</name>
<proteinExistence type="predicted"/>
<protein>
    <submittedName>
        <fullName evidence="1">Uncharacterized protein</fullName>
    </submittedName>
</protein>
<evidence type="ECO:0000313" key="3">
    <source>
        <dbReference type="Proteomes" id="UP001165074"/>
    </source>
</evidence>
<dbReference type="Proteomes" id="UP001165135">
    <property type="component" value="Unassembled WGS sequence"/>
</dbReference>
<dbReference type="AlphaFoldDB" id="A0A9W6RS54"/>
<comment type="caution">
    <text evidence="1">The sequence shown here is derived from an EMBL/GenBank/DDBJ whole genome shotgun (WGS) entry which is preliminary data.</text>
</comment>
<evidence type="ECO:0000313" key="4">
    <source>
        <dbReference type="Proteomes" id="UP001165135"/>
    </source>
</evidence>
<dbReference type="EMBL" id="BSTJ01000010">
    <property type="protein sequence ID" value="GLY79127.1"/>
    <property type="molecule type" value="Genomic_DNA"/>
</dbReference>
<evidence type="ECO:0000313" key="1">
    <source>
        <dbReference type="EMBL" id="GLY79127.1"/>
    </source>
</evidence>